<feature type="region of interest" description="Disordered" evidence="1">
    <location>
        <begin position="1"/>
        <end position="70"/>
    </location>
</feature>
<name>A0A834M8L2_RHYFE</name>
<dbReference type="OrthoDB" id="10515278at2759"/>
<dbReference type="Proteomes" id="UP000625711">
    <property type="component" value="Unassembled WGS sequence"/>
</dbReference>
<dbReference type="EMBL" id="JAACXV010013801">
    <property type="protein sequence ID" value="KAF7272251.1"/>
    <property type="molecule type" value="Genomic_DNA"/>
</dbReference>
<evidence type="ECO:0000313" key="3">
    <source>
        <dbReference type="Proteomes" id="UP000625711"/>
    </source>
</evidence>
<feature type="compositionally biased region" description="Pro residues" evidence="1">
    <location>
        <begin position="13"/>
        <end position="22"/>
    </location>
</feature>
<dbReference type="AlphaFoldDB" id="A0A834M8L2"/>
<reference evidence="2" key="1">
    <citation type="submission" date="2020-08" db="EMBL/GenBank/DDBJ databases">
        <title>Genome sequencing and assembly of the red palm weevil Rhynchophorus ferrugineus.</title>
        <authorList>
            <person name="Dias G.B."/>
            <person name="Bergman C.M."/>
            <person name="Manee M."/>
        </authorList>
    </citation>
    <scope>NUCLEOTIDE SEQUENCE</scope>
    <source>
        <strain evidence="2">AA-2017</strain>
        <tissue evidence="2">Whole larva</tissue>
    </source>
</reference>
<accession>A0A834M8L2</accession>
<evidence type="ECO:0000256" key="1">
    <source>
        <dbReference type="SAM" id="MobiDB-lite"/>
    </source>
</evidence>
<comment type="caution">
    <text evidence="2">The sequence shown here is derived from an EMBL/GenBank/DDBJ whole genome shotgun (WGS) entry which is preliminary data.</text>
</comment>
<sequence>MRSNGTAQGRAFKPPPPVPPRPSKTLVQEALAKTRNGNETAPSDPIMGQNKTKSPMRQAPPPPAGRGHLAEISKSFSSGQVNVALKKQAPQPTPPVHYYERSISVDKVSSRPVVYQSDNAKKAVAEVQRRNSDVKRVDSLRKAGIERNDSMKIESMNNNRTVELKRIECFRTDRKAEVIVKKPSLKRTSSAKSDNIDCLIIKTSEDVKETDLGLIKEANYSLEHTGYGRIPWIQLICSVLLLMLNAITKDTTS</sequence>
<gene>
    <name evidence="2" type="ORF">GWI33_014939</name>
</gene>
<protein>
    <submittedName>
        <fullName evidence="2">Uncharacterized protein</fullName>
    </submittedName>
</protein>
<proteinExistence type="predicted"/>
<organism evidence="2 3">
    <name type="scientific">Rhynchophorus ferrugineus</name>
    <name type="common">Red palm weevil</name>
    <name type="synonym">Curculio ferrugineus</name>
    <dbReference type="NCBI Taxonomy" id="354439"/>
    <lineage>
        <taxon>Eukaryota</taxon>
        <taxon>Metazoa</taxon>
        <taxon>Ecdysozoa</taxon>
        <taxon>Arthropoda</taxon>
        <taxon>Hexapoda</taxon>
        <taxon>Insecta</taxon>
        <taxon>Pterygota</taxon>
        <taxon>Neoptera</taxon>
        <taxon>Endopterygota</taxon>
        <taxon>Coleoptera</taxon>
        <taxon>Polyphaga</taxon>
        <taxon>Cucujiformia</taxon>
        <taxon>Curculionidae</taxon>
        <taxon>Dryophthorinae</taxon>
        <taxon>Rhynchophorus</taxon>
    </lineage>
</organism>
<evidence type="ECO:0000313" key="2">
    <source>
        <dbReference type="EMBL" id="KAF7272251.1"/>
    </source>
</evidence>
<keyword evidence="3" id="KW-1185">Reference proteome</keyword>